<evidence type="ECO:0000313" key="1">
    <source>
        <dbReference type="EMBL" id="NUC75029.1"/>
    </source>
</evidence>
<gene>
    <name evidence="1" type="ORF">HTZ84_22450</name>
</gene>
<reference evidence="1 2" key="1">
    <citation type="submission" date="2020-06" db="EMBL/GenBank/DDBJ databases">
        <title>Haloterrigena sp. nov., an extremely halophilic archaeon isolated from a saline sediment.</title>
        <authorList>
            <person name="Liu B.-B."/>
        </authorList>
    </citation>
    <scope>NUCLEOTIDE SEQUENCE [LARGE SCALE GENOMIC DNA]</scope>
    <source>
        <strain evidence="1 2">SYSU A558-1</strain>
    </source>
</reference>
<organism evidence="1 2">
    <name type="scientific">Haloterrigena gelatinilytica</name>
    <dbReference type="NCBI Taxonomy" id="2741724"/>
    <lineage>
        <taxon>Archaea</taxon>
        <taxon>Methanobacteriati</taxon>
        <taxon>Methanobacteriota</taxon>
        <taxon>Stenosarchaea group</taxon>
        <taxon>Halobacteria</taxon>
        <taxon>Halobacteriales</taxon>
        <taxon>Natrialbaceae</taxon>
        <taxon>Haloterrigena</taxon>
    </lineage>
</organism>
<dbReference type="RefSeq" id="WP_174682867.1">
    <property type="nucleotide sequence ID" value="NZ_JABUQZ010000003.1"/>
</dbReference>
<dbReference type="EMBL" id="JABUQZ010000003">
    <property type="protein sequence ID" value="NUC75029.1"/>
    <property type="molecule type" value="Genomic_DNA"/>
</dbReference>
<evidence type="ECO:0000313" key="2">
    <source>
        <dbReference type="Proteomes" id="UP001016761"/>
    </source>
</evidence>
<proteinExistence type="predicted"/>
<accession>A0ABX2LPG5</accession>
<name>A0ABX2LPG5_9EURY</name>
<dbReference type="Proteomes" id="UP001016761">
    <property type="component" value="Unassembled WGS sequence"/>
</dbReference>
<keyword evidence="2" id="KW-1185">Reference proteome</keyword>
<protein>
    <submittedName>
        <fullName evidence="1">Uncharacterized protein</fullName>
    </submittedName>
</protein>
<sequence length="57" mass="6370">MNDSYQTDTSLWCSNGHDPKLPDRVDGTLVCRYCGREYEVSVSVEVRSTGAGVDRDE</sequence>
<comment type="caution">
    <text evidence="1">The sequence shown here is derived from an EMBL/GenBank/DDBJ whole genome shotgun (WGS) entry which is preliminary data.</text>
</comment>